<evidence type="ECO:0000256" key="2">
    <source>
        <dbReference type="ARBA" id="ARBA00023004"/>
    </source>
</evidence>
<dbReference type="Proteomes" id="UP000001601">
    <property type="component" value="Unassembled WGS sequence"/>
</dbReference>
<dbReference type="InterPro" id="IPR006638">
    <property type="entry name" value="Elp3/MiaA/NifB-like_rSAM"/>
</dbReference>
<sequence length="384" mass="43531">MEKSNQVILISTLIGNIPYICNKSYFMQVEGEHLKGRGAQRHIANRFDANSHELRDDFLNYCAQEGDEPQDLKTLFIDTFPKTIVNKVESPDVGMEYSLNPYQGCEHGCVYCYARNSHEYWGYDAGLDFESRILVKRNAVRLLEKHLAKKSWQASPIVLSGNTDCYQPAEKQFKITRKLLETFLNYRHPVAIITKNALIQRDLDIIKELASYNLIQVNMSITTLEEKTRRLLEPRTASIKKRLETVKKLAEVGVPVNVMTAPIIPGINSHEVLPLIKAAADHGAKSVGYTVVRLNGAIGKIFEQWLKTAMPDRADKVLNQIAACHEGNLNDSQFGRRMRGSGEFAKQIAAQMELGRKKYLKGRSIAPLNCELFEQYRPGQLSLF</sequence>
<dbReference type="HOGENOM" id="CLU_015525_0_0_10"/>
<feature type="domain" description="Radical SAM core" evidence="4">
    <location>
        <begin position="91"/>
        <end position="328"/>
    </location>
</feature>
<reference evidence="5 6" key="1">
    <citation type="journal article" date="2007" name="Nature">
        <title>Light stimulates growth of proteorhodopsin-containing marine Flavobacteria.</title>
        <authorList>
            <person name="Gomez-Consarnau L."/>
            <person name="Gonzalez J.M."/>
            <person name="Coll-Llado M."/>
            <person name="Gourdon P."/>
            <person name="Pascher T."/>
            <person name="Neutze R."/>
            <person name="Pedros-Alio C."/>
            <person name="Pinhassi J."/>
        </authorList>
    </citation>
    <scope>NUCLEOTIDE SEQUENCE [LARGE SCALE GENOMIC DNA]</scope>
    <source>
        <strain evidence="5 6">MED217</strain>
    </source>
</reference>
<evidence type="ECO:0000256" key="1">
    <source>
        <dbReference type="ARBA" id="ARBA00022723"/>
    </source>
</evidence>
<dbReference type="SFLD" id="SFLDS00029">
    <property type="entry name" value="Radical_SAM"/>
    <property type="match status" value="1"/>
</dbReference>
<dbReference type="GO" id="GO:0046872">
    <property type="term" value="F:metal ion binding"/>
    <property type="evidence" value="ECO:0007669"/>
    <property type="project" value="UniProtKB-KW"/>
</dbReference>
<dbReference type="SUPFAM" id="SSF102114">
    <property type="entry name" value="Radical SAM enzymes"/>
    <property type="match status" value="1"/>
</dbReference>
<accession>A3XH12</accession>
<dbReference type="CDD" id="cd01335">
    <property type="entry name" value="Radical_SAM"/>
    <property type="match status" value="1"/>
</dbReference>
<dbReference type="PROSITE" id="PS51918">
    <property type="entry name" value="RADICAL_SAM"/>
    <property type="match status" value="1"/>
</dbReference>
<gene>
    <name evidence="5" type="ORF">MED217_17845</name>
</gene>
<protein>
    <recommendedName>
        <fullName evidence="4">Radical SAM core domain-containing protein</fullName>
    </recommendedName>
</protein>
<keyword evidence="1" id="KW-0479">Metal-binding</keyword>
<dbReference type="Pfam" id="PF04055">
    <property type="entry name" value="Radical_SAM"/>
    <property type="match status" value="1"/>
</dbReference>
<evidence type="ECO:0000256" key="3">
    <source>
        <dbReference type="ARBA" id="ARBA00023014"/>
    </source>
</evidence>
<dbReference type="SFLD" id="SFLDG01084">
    <property type="entry name" value="Uncharacterised_Radical_SAM_Su"/>
    <property type="match status" value="1"/>
</dbReference>
<dbReference type="Gene3D" id="3.80.30.30">
    <property type="match status" value="1"/>
</dbReference>
<name>A3XH12_LEEBM</name>
<evidence type="ECO:0000313" key="6">
    <source>
        <dbReference type="Proteomes" id="UP000001601"/>
    </source>
</evidence>
<keyword evidence="6" id="KW-1185">Reference proteome</keyword>
<dbReference type="eggNOG" id="COG1533">
    <property type="taxonomic scope" value="Bacteria"/>
</dbReference>
<keyword evidence="3" id="KW-0411">Iron-sulfur</keyword>
<evidence type="ECO:0000259" key="4">
    <source>
        <dbReference type="PROSITE" id="PS51918"/>
    </source>
</evidence>
<evidence type="ECO:0000313" key="5">
    <source>
        <dbReference type="EMBL" id="EAQ51430.1"/>
    </source>
</evidence>
<keyword evidence="2" id="KW-0408">Iron</keyword>
<dbReference type="InterPro" id="IPR007197">
    <property type="entry name" value="rSAM"/>
</dbReference>
<dbReference type="STRING" id="398720.MED217_17845"/>
<dbReference type="EMBL" id="AANC01000001">
    <property type="protein sequence ID" value="EAQ51430.1"/>
    <property type="molecule type" value="Genomic_DNA"/>
</dbReference>
<comment type="caution">
    <text evidence="5">The sequence shown here is derived from an EMBL/GenBank/DDBJ whole genome shotgun (WGS) entry which is preliminary data.</text>
</comment>
<dbReference type="NCBIfam" id="NF033668">
    <property type="entry name" value="rSAM_PA0069"/>
    <property type="match status" value="1"/>
</dbReference>
<proteinExistence type="predicted"/>
<dbReference type="GO" id="GO:0003824">
    <property type="term" value="F:catalytic activity"/>
    <property type="evidence" value="ECO:0007669"/>
    <property type="project" value="InterPro"/>
</dbReference>
<organism evidence="5 6">
    <name type="scientific">Leeuwenhoekiella blandensis (strain CECT 7118 / CCUG 51940 / KCTC 22103 / MED217)</name>
    <name type="common">Flavobacterium sp. (strain MED217)</name>
    <dbReference type="NCBI Taxonomy" id="398720"/>
    <lineage>
        <taxon>Bacteria</taxon>
        <taxon>Pseudomonadati</taxon>
        <taxon>Bacteroidota</taxon>
        <taxon>Flavobacteriia</taxon>
        <taxon>Flavobacteriales</taxon>
        <taxon>Flavobacteriaceae</taxon>
        <taxon>Leeuwenhoekiella</taxon>
    </lineage>
</organism>
<dbReference type="AlphaFoldDB" id="A3XH12"/>
<dbReference type="SMART" id="SM00729">
    <property type="entry name" value="Elp3"/>
    <property type="match status" value="1"/>
</dbReference>
<dbReference type="PANTHER" id="PTHR43432">
    <property type="entry name" value="SLR0285 PROTEIN"/>
    <property type="match status" value="1"/>
</dbReference>
<dbReference type="InterPro" id="IPR058240">
    <property type="entry name" value="rSAM_sf"/>
</dbReference>
<dbReference type="InterPro" id="IPR040086">
    <property type="entry name" value="MJ0683-like"/>
</dbReference>
<dbReference type="PANTHER" id="PTHR43432:SF3">
    <property type="entry name" value="SLR0285 PROTEIN"/>
    <property type="match status" value="1"/>
</dbReference>
<dbReference type="GO" id="GO:0051536">
    <property type="term" value="F:iron-sulfur cluster binding"/>
    <property type="evidence" value="ECO:0007669"/>
    <property type="project" value="UniProtKB-KW"/>
</dbReference>